<proteinExistence type="predicted"/>
<dbReference type="EMBL" id="CM002875">
    <property type="protein sequence ID" value="KFK30170.1"/>
    <property type="molecule type" value="Genomic_DNA"/>
</dbReference>
<evidence type="ECO:0000313" key="2">
    <source>
        <dbReference type="Proteomes" id="UP000029120"/>
    </source>
</evidence>
<accession>A0A087GJW8</accession>
<evidence type="ECO:0000313" key="1">
    <source>
        <dbReference type="EMBL" id="KFK30170.1"/>
    </source>
</evidence>
<dbReference type="Proteomes" id="UP000029120">
    <property type="component" value="Chromosome 7"/>
</dbReference>
<dbReference type="AlphaFoldDB" id="A0A087GJW8"/>
<name>A0A087GJW8_ARAAL</name>
<gene>
    <name evidence="1" type="ordered locus">AALP_Aa7g226300</name>
</gene>
<dbReference type="Gramene" id="KFK30170">
    <property type="protein sequence ID" value="KFK30170"/>
    <property type="gene ID" value="AALP_AA7G226300"/>
</dbReference>
<keyword evidence="2" id="KW-1185">Reference proteome</keyword>
<dbReference type="OrthoDB" id="408493at2759"/>
<sequence>MEYRKIKDEDDHDVVDTDLESLKGKSHTVASSNIAMATLGVGSTERINWKRK</sequence>
<reference evidence="2" key="1">
    <citation type="journal article" date="2015" name="Nat. Plants">
        <title>Genome expansion of Arabis alpina linked with retrotransposition and reduced symmetric DNA methylation.</title>
        <authorList>
            <person name="Willing E.M."/>
            <person name="Rawat V."/>
            <person name="Mandakova T."/>
            <person name="Maumus F."/>
            <person name="James G.V."/>
            <person name="Nordstroem K.J."/>
            <person name="Becker C."/>
            <person name="Warthmann N."/>
            <person name="Chica C."/>
            <person name="Szarzynska B."/>
            <person name="Zytnicki M."/>
            <person name="Albani M.C."/>
            <person name="Kiefer C."/>
            <person name="Bergonzi S."/>
            <person name="Castaings L."/>
            <person name="Mateos J.L."/>
            <person name="Berns M.C."/>
            <person name="Bujdoso N."/>
            <person name="Piofczyk T."/>
            <person name="de Lorenzo L."/>
            <person name="Barrero-Sicilia C."/>
            <person name="Mateos I."/>
            <person name="Piednoel M."/>
            <person name="Hagmann J."/>
            <person name="Chen-Min-Tao R."/>
            <person name="Iglesias-Fernandez R."/>
            <person name="Schuster S.C."/>
            <person name="Alonso-Blanco C."/>
            <person name="Roudier F."/>
            <person name="Carbonero P."/>
            <person name="Paz-Ares J."/>
            <person name="Davis S.J."/>
            <person name="Pecinka A."/>
            <person name="Quesneville H."/>
            <person name="Colot V."/>
            <person name="Lysak M.A."/>
            <person name="Weigel D."/>
            <person name="Coupland G."/>
            <person name="Schneeberger K."/>
        </authorList>
    </citation>
    <scope>NUCLEOTIDE SEQUENCE [LARGE SCALE GENOMIC DNA]</scope>
    <source>
        <strain evidence="2">cv. Pajares</strain>
    </source>
</reference>
<protein>
    <submittedName>
        <fullName evidence="1">Uncharacterized protein</fullName>
    </submittedName>
</protein>
<organism evidence="1 2">
    <name type="scientific">Arabis alpina</name>
    <name type="common">Alpine rock-cress</name>
    <dbReference type="NCBI Taxonomy" id="50452"/>
    <lineage>
        <taxon>Eukaryota</taxon>
        <taxon>Viridiplantae</taxon>
        <taxon>Streptophyta</taxon>
        <taxon>Embryophyta</taxon>
        <taxon>Tracheophyta</taxon>
        <taxon>Spermatophyta</taxon>
        <taxon>Magnoliopsida</taxon>
        <taxon>eudicotyledons</taxon>
        <taxon>Gunneridae</taxon>
        <taxon>Pentapetalae</taxon>
        <taxon>rosids</taxon>
        <taxon>malvids</taxon>
        <taxon>Brassicales</taxon>
        <taxon>Brassicaceae</taxon>
        <taxon>Arabideae</taxon>
        <taxon>Arabis</taxon>
    </lineage>
</organism>